<dbReference type="AlphaFoldDB" id="A0A412W4F7"/>
<dbReference type="GO" id="GO:0009279">
    <property type="term" value="C:cell outer membrane"/>
    <property type="evidence" value="ECO:0007669"/>
    <property type="project" value="UniProtKB-SubCell"/>
</dbReference>
<evidence type="ECO:0000259" key="7">
    <source>
        <dbReference type="Pfam" id="PF14322"/>
    </source>
</evidence>
<comment type="subcellular location">
    <subcellularLocation>
        <location evidence="1">Cell outer membrane</location>
    </subcellularLocation>
</comment>
<evidence type="ECO:0000259" key="6">
    <source>
        <dbReference type="Pfam" id="PF07980"/>
    </source>
</evidence>
<dbReference type="Pfam" id="PF14322">
    <property type="entry name" value="SusD-like_3"/>
    <property type="match status" value="1"/>
</dbReference>
<dbReference type="Gene3D" id="1.25.40.390">
    <property type="match status" value="1"/>
</dbReference>
<dbReference type="PROSITE" id="PS51257">
    <property type="entry name" value="PROKAR_LIPOPROTEIN"/>
    <property type="match status" value="1"/>
</dbReference>
<dbReference type="Proteomes" id="UP000283426">
    <property type="component" value="Unassembled WGS sequence"/>
</dbReference>
<dbReference type="InterPro" id="IPR033985">
    <property type="entry name" value="SusD-like_N"/>
</dbReference>
<gene>
    <name evidence="8" type="ORF">DWW24_19775</name>
    <name evidence="9" type="ORF">DXA53_18295</name>
</gene>
<keyword evidence="5" id="KW-0998">Cell outer membrane</keyword>
<accession>A0A412W4F7</accession>
<evidence type="ECO:0000313" key="8">
    <source>
        <dbReference type="EMBL" id="RGV18584.1"/>
    </source>
</evidence>
<evidence type="ECO:0000313" key="9">
    <source>
        <dbReference type="EMBL" id="RGY03616.1"/>
    </source>
</evidence>
<feature type="domain" description="RagB/SusD" evidence="6">
    <location>
        <begin position="362"/>
        <end position="445"/>
    </location>
</feature>
<comment type="similarity">
    <text evidence="2">Belongs to the SusD family.</text>
</comment>
<evidence type="ECO:0000256" key="4">
    <source>
        <dbReference type="ARBA" id="ARBA00023136"/>
    </source>
</evidence>
<evidence type="ECO:0000256" key="3">
    <source>
        <dbReference type="ARBA" id="ARBA00022729"/>
    </source>
</evidence>
<organism evidence="8 10">
    <name type="scientific">Odoribacter splanchnicus</name>
    <dbReference type="NCBI Taxonomy" id="28118"/>
    <lineage>
        <taxon>Bacteria</taxon>
        <taxon>Pseudomonadati</taxon>
        <taxon>Bacteroidota</taxon>
        <taxon>Bacteroidia</taxon>
        <taxon>Bacteroidales</taxon>
        <taxon>Odoribacteraceae</taxon>
        <taxon>Odoribacter</taxon>
    </lineage>
</organism>
<dbReference type="SUPFAM" id="SSF48452">
    <property type="entry name" value="TPR-like"/>
    <property type="match status" value="1"/>
</dbReference>
<evidence type="ECO:0000313" key="10">
    <source>
        <dbReference type="Proteomes" id="UP000283426"/>
    </source>
</evidence>
<comment type="caution">
    <text evidence="8">The sequence shown here is derived from an EMBL/GenBank/DDBJ whole genome shotgun (WGS) entry which is preliminary data.</text>
</comment>
<name>A0A412W4F7_9BACT</name>
<reference evidence="10 11" key="1">
    <citation type="submission" date="2018-08" db="EMBL/GenBank/DDBJ databases">
        <title>A genome reference for cultivated species of the human gut microbiota.</title>
        <authorList>
            <person name="Zou Y."/>
            <person name="Xue W."/>
            <person name="Luo G."/>
        </authorList>
    </citation>
    <scope>NUCLEOTIDE SEQUENCE [LARGE SCALE GENOMIC DNA]</scope>
    <source>
        <strain evidence="8 10">AF14-6AC</strain>
        <strain evidence="9 11">OF03-11</strain>
    </source>
</reference>
<keyword evidence="4" id="KW-0472">Membrane</keyword>
<evidence type="ECO:0000256" key="5">
    <source>
        <dbReference type="ARBA" id="ARBA00023237"/>
    </source>
</evidence>
<keyword evidence="3" id="KW-0732">Signal</keyword>
<dbReference type="InterPro" id="IPR012944">
    <property type="entry name" value="SusD_RagB_dom"/>
</dbReference>
<dbReference type="EMBL" id="QRYW01000057">
    <property type="protein sequence ID" value="RGV18584.1"/>
    <property type="molecule type" value="Genomic_DNA"/>
</dbReference>
<evidence type="ECO:0000313" key="11">
    <source>
        <dbReference type="Proteomes" id="UP000284434"/>
    </source>
</evidence>
<dbReference type="Pfam" id="PF07980">
    <property type="entry name" value="SusD_RagB"/>
    <property type="match status" value="1"/>
</dbReference>
<proteinExistence type="inferred from homology"/>
<sequence>MEVMNRKYILIGLLVCITGIFSGCHSWLDVQPEDQVTDGQLFSTESGFRTALNGIYVELSNNALYGGELSVDAVEILAQRYDFSGNTTNAYRLGTYNYTIDYAKSKFAAVWEKAYSLIANCNKLLEYAEKNEEVLTGKMRKMIIGEAMALRAFLHFDMLRLFGPVYATNKADLSIPYNTVYSISATSLLPATQVVEKVLKDLDEAERLLGESDPIIEEGPQNQDSEDGLNYYTYRTQRLNYYAVKALKARVYLWADNKAEAYREAKAVTAVQEQWFPWTERREIMDNTRNPDRIFSSELLFAAYYNAREEIFTNYFSPTLEPAQVYSPKKHIDDLFTWDLLDWRNRPIWLEGTTRDYRCFHKYEDVSSTEVWTKLIPLIRMTEMYYIIAETATDETEALDALNTVLFNRGVKELEDKTQLAGMLRDEYRREFFGEGQLFFYYKRLNVKVLHSYSENADLDMDAAKYVVPLPLSETDFR</sequence>
<evidence type="ECO:0000256" key="2">
    <source>
        <dbReference type="ARBA" id="ARBA00006275"/>
    </source>
</evidence>
<feature type="domain" description="SusD-like N-terminal" evidence="7">
    <location>
        <begin position="27"/>
        <end position="211"/>
    </location>
</feature>
<dbReference type="Proteomes" id="UP000284434">
    <property type="component" value="Unassembled WGS sequence"/>
</dbReference>
<evidence type="ECO:0000256" key="1">
    <source>
        <dbReference type="ARBA" id="ARBA00004442"/>
    </source>
</evidence>
<protein>
    <submittedName>
        <fullName evidence="8">RagB/SusD family nutrient uptake outer membrane protein</fullName>
    </submittedName>
</protein>
<dbReference type="EMBL" id="QSCO01000035">
    <property type="protein sequence ID" value="RGY03616.1"/>
    <property type="molecule type" value="Genomic_DNA"/>
</dbReference>
<dbReference type="InterPro" id="IPR011990">
    <property type="entry name" value="TPR-like_helical_dom_sf"/>
</dbReference>